<evidence type="ECO:0000256" key="2">
    <source>
        <dbReference type="SAM" id="MobiDB-lite"/>
    </source>
</evidence>
<gene>
    <name evidence="3" type="ORF">Q8F55_009010</name>
</gene>
<dbReference type="PANTHER" id="PTHR35870:SF1">
    <property type="entry name" value="PROTEIN, PUTATIVE (AFU_ORTHOLOGUE AFUA_5G03330)-RELATED"/>
    <property type="match status" value="1"/>
</dbReference>
<protein>
    <recommendedName>
        <fullName evidence="5">Oxidoreductase AflY</fullName>
    </recommendedName>
</protein>
<dbReference type="GeneID" id="95990053"/>
<dbReference type="EMBL" id="JBBXJM010000007">
    <property type="protein sequence ID" value="KAL1405379.1"/>
    <property type="molecule type" value="Genomic_DNA"/>
</dbReference>
<sequence>MATHSGSAPLLPPPPLAASFPASTARPSSTFTFVGATPEATATLRRVLEENDRAYDVYMGLRFAHNHFSHSVLARYALGGGPALLQRTWEHDRAALVPLDPASQPGRDGGVPASFPDTIDTSNWASQATLGKKPAYARYLSFFHAEVGRLGAQGAIDTYLLAAEANGGEAGPEMLIRLVAGITHPFIHLGLGVEFGERLLVAEALASAAVHVHQNNVGLFPDGWPQAALPQASDGAAPLLGIYAALLSEPRLDPGPFDPDFVFAECMRGAVAGGRAAIIQRLVARWDLSDVDAALDARVEEVAWLATLLAGATSKPGYPTRVDFFLMHALTSSVFLPALLARLGAQARRIVLQSYVLTILQVALARGRPRLYPAESMSWSAAPAPKLPARPATDVIGDPADPGQHNPWLAIVANALVSTDSHVPKSVRALLHYAQAYGSTPRGGVLGAEAIPGGESLDGSLFVRVAGRILDVTGWVAAGEPERNWDRSGLGWDAVWDMPDYKRPESAMTVDKIVPRGQVKNDGKL</sequence>
<name>A0ABR3PSG8_9TREE</name>
<keyword evidence="1" id="KW-0560">Oxidoreductase</keyword>
<dbReference type="Pfam" id="PF14027">
    <property type="entry name" value="Questin_oxidase"/>
    <property type="match status" value="1"/>
</dbReference>
<evidence type="ECO:0000256" key="1">
    <source>
        <dbReference type="ARBA" id="ARBA00023002"/>
    </source>
</evidence>
<organism evidence="3 4">
    <name type="scientific">Vanrija albida</name>
    <dbReference type="NCBI Taxonomy" id="181172"/>
    <lineage>
        <taxon>Eukaryota</taxon>
        <taxon>Fungi</taxon>
        <taxon>Dikarya</taxon>
        <taxon>Basidiomycota</taxon>
        <taxon>Agaricomycotina</taxon>
        <taxon>Tremellomycetes</taxon>
        <taxon>Trichosporonales</taxon>
        <taxon>Trichosporonaceae</taxon>
        <taxon>Vanrija</taxon>
    </lineage>
</organism>
<dbReference type="RefSeq" id="XP_069205323.1">
    <property type="nucleotide sequence ID" value="XM_069357386.1"/>
</dbReference>
<comment type="caution">
    <text evidence="3">The sequence shown here is derived from an EMBL/GenBank/DDBJ whole genome shotgun (WGS) entry which is preliminary data.</text>
</comment>
<feature type="region of interest" description="Disordered" evidence="2">
    <location>
        <begin position="1"/>
        <end position="23"/>
    </location>
</feature>
<evidence type="ECO:0008006" key="5">
    <source>
        <dbReference type="Google" id="ProtNLM"/>
    </source>
</evidence>
<evidence type="ECO:0000313" key="4">
    <source>
        <dbReference type="Proteomes" id="UP001565368"/>
    </source>
</evidence>
<dbReference type="InterPro" id="IPR025337">
    <property type="entry name" value="Questin_oxidase-like"/>
</dbReference>
<dbReference type="Proteomes" id="UP001565368">
    <property type="component" value="Unassembled WGS sequence"/>
</dbReference>
<dbReference type="PANTHER" id="PTHR35870">
    <property type="entry name" value="PROTEIN, PUTATIVE (AFU_ORTHOLOGUE AFUA_5G03330)-RELATED"/>
    <property type="match status" value="1"/>
</dbReference>
<reference evidence="3 4" key="1">
    <citation type="submission" date="2023-08" db="EMBL/GenBank/DDBJ databases">
        <title>Annotated Genome Sequence of Vanrija albida AlHP1.</title>
        <authorList>
            <person name="Herzog R."/>
        </authorList>
    </citation>
    <scope>NUCLEOTIDE SEQUENCE [LARGE SCALE GENOMIC DNA]</scope>
    <source>
        <strain evidence="3 4">AlHP1</strain>
    </source>
</reference>
<proteinExistence type="predicted"/>
<accession>A0ABR3PSG8</accession>
<evidence type="ECO:0000313" key="3">
    <source>
        <dbReference type="EMBL" id="KAL1405379.1"/>
    </source>
</evidence>
<keyword evidence="4" id="KW-1185">Reference proteome</keyword>